<dbReference type="AlphaFoldDB" id="D8UM48"/>
<feature type="non-terminal residue" evidence="2">
    <location>
        <position position="1"/>
    </location>
</feature>
<dbReference type="eggNOG" id="ENOG502QPZ7">
    <property type="taxonomic scope" value="Eukaryota"/>
</dbReference>
<reference evidence="2 3" key="1">
    <citation type="journal article" date="2010" name="Science">
        <title>Genomic analysis of organismal complexity in the multicellular green alga Volvox carteri.</title>
        <authorList>
            <person name="Prochnik S.E."/>
            <person name="Umen J."/>
            <person name="Nedelcu A.M."/>
            <person name="Hallmann A."/>
            <person name="Miller S.M."/>
            <person name="Nishii I."/>
            <person name="Ferris P."/>
            <person name="Kuo A."/>
            <person name="Mitros T."/>
            <person name="Fritz-Laylin L.K."/>
            <person name="Hellsten U."/>
            <person name="Chapman J."/>
            <person name="Simakov O."/>
            <person name="Rensing S.A."/>
            <person name="Terry A."/>
            <person name="Pangilinan J."/>
            <person name="Kapitonov V."/>
            <person name="Jurka J."/>
            <person name="Salamov A."/>
            <person name="Shapiro H."/>
            <person name="Schmutz J."/>
            <person name="Grimwood J."/>
            <person name="Lindquist E."/>
            <person name="Lucas S."/>
            <person name="Grigoriev I.V."/>
            <person name="Schmitt R."/>
            <person name="Kirk D."/>
            <person name="Rokhsar D.S."/>
        </authorList>
    </citation>
    <scope>NUCLEOTIDE SEQUENCE [LARGE SCALE GENOMIC DNA]</scope>
    <source>
        <strain evidence="3">f. Nagariensis / Eve</strain>
    </source>
</reference>
<keyword evidence="3" id="KW-1185">Reference proteome</keyword>
<organism evidence="3">
    <name type="scientific">Volvox carteri f. nagariensis</name>
    <dbReference type="NCBI Taxonomy" id="3068"/>
    <lineage>
        <taxon>Eukaryota</taxon>
        <taxon>Viridiplantae</taxon>
        <taxon>Chlorophyta</taxon>
        <taxon>core chlorophytes</taxon>
        <taxon>Chlorophyceae</taxon>
        <taxon>CS clade</taxon>
        <taxon>Chlamydomonadales</taxon>
        <taxon>Volvocaceae</taxon>
        <taxon>Volvox</taxon>
    </lineage>
</organism>
<sequence>ANKRQEITADDPPATPLSASSAGASTTTTQNTPSTLRPDISMVLAATAGSEDLPNRLHRMKRLKKGTLYKAIFGWEHKGFNNDLPLPASRIVIILIDDERLKDILNRFDNYFGRALSFYNVIRLDNDRTYADLLDNLGSTAKVVYSMVPTTQWKLIDPPYLPMAIIVPSTVRLFTVDPYTDSSVNDKYPDAKQQRTLLVYPTSGIISRGSITYMDAYVVATRANSQINAEPFKNLELGAVELLISSTNSLPVPPLVAKQLTEAAAAKQLLALHGIVVTRSNTATPTMKTSIWLSGLVITRLDPTAKYVTALTAAVNSRSRELRRTDVLMAGAWDNRNPANATHTQKVYLAARLHLIPSENPTIGETATPVIPVFVNPAGMADGFPACIVRDEHVQLIPDLDNFITTPLADTTPDDITSACEAVNAAFTADLHVKLQGTDLAIASLENVRMIVTTR</sequence>
<feature type="compositionally biased region" description="Low complexity" evidence="1">
    <location>
        <begin position="10"/>
        <end position="37"/>
    </location>
</feature>
<dbReference type="GeneID" id="9614691"/>
<dbReference type="EMBL" id="GL378853">
    <property type="protein sequence ID" value="EFJ39200.1"/>
    <property type="molecule type" value="Genomic_DNA"/>
</dbReference>
<dbReference type="RefSeq" id="XP_002959734.1">
    <property type="nucleotide sequence ID" value="XM_002959688.1"/>
</dbReference>
<name>D8UM48_VOLCA</name>
<gene>
    <name evidence="2" type="ORF">VOLCADRAFT_101251</name>
</gene>
<accession>D8UM48</accession>
<proteinExistence type="predicted"/>
<evidence type="ECO:0000256" key="1">
    <source>
        <dbReference type="SAM" id="MobiDB-lite"/>
    </source>
</evidence>
<dbReference type="InParanoid" id="D8UM48"/>
<dbReference type="Proteomes" id="UP000001058">
    <property type="component" value="Unassembled WGS sequence"/>
</dbReference>
<evidence type="ECO:0000313" key="2">
    <source>
        <dbReference type="EMBL" id="EFJ39200.1"/>
    </source>
</evidence>
<feature type="region of interest" description="Disordered" evidence="1">
    <location>
        <begin position="1"/>
        <end position="37"/>
    </location>
</feature>
<evidence type="ECO:0000313" key="3">
    <source>
        <dbReference type="Proteomes" id="UP000001058"/>
    </source>
</evidence>
<protein>
    <submittedName>
        <fullName evidence="2">Uncharacterized protein</fullName>
    </submittedName>
</protein>
<dbReference type="KEGG" id="vcn:VOLCADRAFT_101251"/>